<sequence length="137" mass="15902">MTKKVTKNKSSKWVARLHGFKSGLEESISNQISSKGIVVEYESEIVKYTIPASDHKYHPDFRLPNGIIVETKGRFVIADRKKHLLIKEQHPELDIRFVFTNSRNKISKGSKTTYADWCIKNGFKYADKVIPDEWFNE</sequence>
<keyword evidence="1" id="KW-0378">Hydrolase</keyword>
<dbReference type="CDD" id="cd22324">
    <property type="entry name" value="Endonuclease_I"/>
    <property type="match status" value="1"/>
</dbReference>
<dbReference type="GO" id="GO:0016032">
    <property type="term" value="P:viral process"/>
    <property type="evidence" value="ECO:0007669"/>
    <property type="project" value="InterPro"/>
</dbReference>
<dbReference type="GO" id="GO:0015074">
    <property type="term" value="P:DNA integration"/>
    <property type="evidence" value="ECO:0007669"/>
    <property type="project" value="InterPro"/>
</dbReference>
<keyword evidence="1" id="KW-0540">Nuclease</keyword>
<dbReference type="InterPro" id="IPR008029">
    <property type="entry name" value="Phage_T7_Gp3_endoDNaseI"/>
</dbReference>
<organism evidence="1">
    <name type="scientific">uncultured Caudovirales phage</name>
    <dbReference type="NCBI Taxonomy" id="2100421"/>
    <lineage>
        <taxon>Viruses</taxon>
        <taxon>Duplodnaviria</taxon>
        <taxon>Heunggongvirae</taxon>
        <taxon>Uroviricota</taxon>
        <taxon>Caudoviricetes</taxon>
        <taxon>Peduoviridae</taxon>
        <taxon>Maltschvirus</taxon>
        <taxon>Maltschvirus maltsch</taxon>
    </lineage>
</organism>
<dbReference type="Gene3D" id="3.40.91.30">
    <property type="match status" value="1"/>
</dbReference>
<dbReference type="Pfam" id="PF05367">
    <property type="entry name" value="Phage_endo_I"/>
    <property type="match status" value="1"/>
</dbReference>
<dbReference type="EMBL" id="LR796420">
    <property type="protein sequence ID" value="CAB4142776.1"/>
    <property type="molecule type" value="Genomic_DNA"/>
</dbReference>
<reference evidence="1" key="1">
    <citation type="submission" date="2020-04" db="EMBL/GenBank/DDBJ databases">
        <authorList>
            <person name="Chiriac C."/>
            <person name="Salcher M."/>
            <person name="Ghai R."/>
            <person name="Kavagutti S V."/>
        </authorList>
    </citation>
    <scope>NUCLEOTIDE SEQUENCE</scope>
</reference>
<keyword evidence="1" id="KW-0255">Endonuclease</keyword>
<proteinExistence type="predicted"/>
<dbReference type="GO" id="GO:0008833">
    <property type="term" value="F:deoxyribonuclease IV (phage-T4-induced) activity"/>
    <property type="evidence" value="ECO:0007669"/>
    <property type="project" value="InterPro"/>
</dbReference>
<dbReference type="InterPro" id="IPR011335">
    <property type="entry name" value="Restrct_endonuc-II-like"/>
</dbReference>
<gene>
    <name evidence="1" type="ORF">UFOVP449_77</name>
</gene>
<accession>A0A6J5MCT1</accession>
<evidence type="ECO:0000313" key="1">
    <source>
        <dbReference type="EMBL" id="CAB4142776.1"/>
    </source>
</evidence>
<protein>
    <submittedName>
        <fullName evidence="1">Endonuclease I</fullName>
    </submittedName>
</protein>
<name>A0A6J5MCT1_9CAUD</name>
<dbReference type="SUPFAM" id="SSF52980">
    <property type="entry name" value="Restriction endonuclease-like"/>
    <property type="match status" value="1"/>
</dbReference>